<dbReference type="InParanoid" id="A0A0Q3MW23"/>
<dbReference type="EnsemblPlants" id="KQK86605">
    <property type="protein sequence ID" value="KQK86605"/>
    <property type="gene ID" value="SETIT_039603mg"/>
</dbReference>
<protein>
    <submittedName>
        <fullName evidence="1">Uncharacterized protein</fullName>
    </submittedName>
</protein>
<reference evidence="2" key="1">
    <citation type="journal article" date="2012" name="Nat. Biotechnol.">
        <title>Reference genome sequence of the model plant Setaria.</title>
        <authorList>
            <person name="Bennetzen J.L."/>
            <person name="Schmutz J."/>
            <person name="Wang H."/>
            <person name="Percifield R."/>
            <person name="Hawkins J."/>
            <person name="Pontaroli A.C."/>
            <person name="Estep M."/>
            <person name="Feng L."/>
            <person name="Vaughn J.N."/>
            <person name="Grimwood J."/>
            <person name="Jenkins J."/>
            <person name="Barry K."/>
            <person name="Lindquist E."/>
            <person name="Hellsten U."/>
            <person name="Deshpande S."/>
            <person name="Wang X."/>
            <person name="Wu X."/>
            <person name="Mitros T."/>
            <person name="Triplett J."/>
            <person name="Yang X."/>
            <person name="Ye C.Y."/>
            <person name="Mauro-Herrera M."/>
            <person name="Wang L."/>
            <person name="Li P."/>
            <person name="Sharma M."/>
            <person name="Sharma R."/>
            <person name="Ronald P.C."/>
            <person name="Panaud O."/>
            <person name="Kellogg E.A."/>
            <person name="Brutnell T.P."/>
            <person name="Doust A.N."/>
            <person name="Tuskan G.A."/>
            <person name="Rokhsar D."/>
            <person name="Devos K.M."/>
        </authorList>
    </citation>
    <scope>NUCLEOTIDE SEQUENCE [LARGE SCALE GENOMIC DNA]</scope>
    <source>
        <strain evidence="2">cv. Yugu1</strain>
    </source>
</reference>
<dbReference type="AlphaFoldDB" id="A0A0Q3MW23"/>
<reference evidence="1" key="2">
    <citation type="submission" date="2018-08" db="UniProtKB">
        <authorList>
            <consortium name="EnsemblPlants"/>
        </authorList>
    </citation>
    <scope>IDENTIFICATION</scope>
    <source>
        <strain evidence="1">Yugu1</strain>
    </source>
</reference>
<proteinExistence type="predicted"/>
<accession>A0A0Q3MW23</accession>
<dbReference type="EMBL" id="AGNK02005315">
    <property type="status" value="NOT_ANNOTATED_CDS"/>
    <property type="molecule type" value="Genomic_DNA"/>
</dbReference>
<organism evidence="1 2">
    <name type="scientific">Setaria italica</name>
    <name type="common">Foxtail millet</name>
    <name type="synonym">Panicum italicum</name>
    <dbReference type="NCBI Taxonomy" id="4555"/>
    <lineage>
        <taxon>Eukaryota</taxon>
        <taxon>Viridiplantae</taxon>
        <taxon>Streptophyta</taxon>
        <taxon>Embryophyta</taxon>
        <taxon>Tracheophyta</taxon>
        <taxon>Spermatophyta</taxon>
        <taxon>Magnoliopsida</taxon>
        <taxon>Liliopsida</taxon>
        <taxon>Poales</taxon>
        <taxon>Poaceae</taxon>
        <taxon>PACMAD clade</taxon>
        <taxon>Panicoideae</taxon>
        <taxon>Panicodae</taxon>
        <taxon>Paniceae</taxon>
        <taxon>Cenchrinae</taxon>
        <taxon>Setaria</taxon>
    </lineage>
</organism>
<sequence length="24" mass="2459">MEGSLLSGLNSGVVLSLIAVLWTV</sequence>
<dbReference type="Gramene" id="KQK86605">
    <property type="protein sequence ID" value="KQK86605"/>
    <property type="gene ID" value="SETIT_039603mg"/>
</dbReference>
<evidence type="ECO:0000313" key="1">
    <source>
        <dbReference type="EnsemblPlants" id="KQK86605"/>
    </source>
</evidence>
<dbReference type="eggNOG" id="KOG0743">
    <property type="taxonomic scope" value="Eukaryota"/>
</dbReference>
<dbReference type="Proteomes" id="UP000004995">
    <property type="component" value="Unassembled WGS sequence"/>
</dbReference>
<keyword evidence="2" id="KW-1185">Reference proteome</keyword>
<evidence type="ECO:0000313" key="2">
    <source>
        <dbReference type="Proteomes" id="UP000004995"/>
    </source>
</evidence>
<name>A0A0Q3MW23_SETIT</name>